<dbReference type="GO" id="GO:0005737">
    <property type="term" value="C:cytoplasm"/>
    <property type="evidence" value="ECO:0007669"/>
    <property type="project" value="TreeGrafter"/>
</dbReference>
<evidence type="ECO:0000259" key="1">
    <source>
        <dbReference type="PROSITE" id="PS51186"/>
    </source>
</evidence>
<dbReference type="SUPFAM" id="SSF55729">
    <property type="entry name" value="Acyl-CoA N-acyltransferases (Nat)"/>
    <property type="match status" value="1"/>
</dbReference>
<dbReference type="Pfam" id="PF13302">
    <property type="entry name" value="Acetyltransf_3"/>
    <property type="match status" value="1"/>
</dbReference>
<name>A0A6J4IEH0_9ACTN</name>
<dbReference type="PANTHER" id="PTHR43441:SF11">
    <property type="entry name" value="RIBOSOMAL-PROTEIN-SERINE ACETYLTRANSFERASE"/>
    <property type="match status" value="1"/>
</dbReference>
<proteinExistence type="predicted"/>
<sequence length="222" mass="25075">MAPVDHWPLFGLRVRTPRLELRYPDDELVAEAAELAVQGIHEPGYRPFLRSWDEVPPPHQQRNTLQYLWGTRASWKPDSWHCGFAVMVHGQVVGLQTVLADGFPTRRTVKTGSWLGRPHQGTGIGTEMRAAVLHLAFDGLGAVRAESGAWHDNSASLAVSRKLGYAENGDEWLLRGDSPDREVRLVLQRERWAQGRRQDIQLEGLEQCLPFFGTVVDDWLLP</sequence>
<protein>
    <recommendedName>
        <fullName evidence="1">N-acetyltransferase domain-containing protein</fullName>
    </recommendedName>
</protein>
<evidence type="ECO:0000313" key="2">
    <source>
        <dbReference type="EMBL" id="CAA9249863.1"/>
    </source>
</evidence>
<dbReference type="InterPro" id="IPR016181">
    <property type="entry name" value="Acyl_CoA_acyltransferase"/>
</dbReference>
<organism evidence="2">
    <name type="scientific">uncultured Acidimicrobiales bacterium</name>
    <dbReference type="NCBI Taxonomy" id="310071"/>
    <lineage>
        <taxon>Bacteria</taxon>
        <taxon>Bacillati</taxon>
        <taxon>Actinomycetota</taxon>
        <taxon>Acidimicrobiia</taxon>
        <taxon>Acidimicrobiales</taxon>
        <taxon>environmental samples</taxon>
    </lineage>
</organism>
<reference evidence="2" key="1">
    <citation type="submission" date="2020-02" db="EMBL/GenBank/DDBJ databases">
        <authorList>
            <person name="Meier V. D."/>
        </authorList>
    </citation>
    <scope>NUCLEOTIDE SEQUENCE</scope>
    <source>
        <strain evidence="2">AVDCRST_MAG76</strain>
    </source>
</reference>
<accession>A0A6J4IEH0</accession>
<dbReference type="GO" id="GO:0008999">
    <property type="term" value="F:protein-N-terminal-alanine acetyltransferase activity"/>
    <property type="evidence" value="ECO:0007669"/>
    <property type="project" value="TreeGrafter"/>
</dbReference>
<dbReference type="InterPro" id="IPR051908">
    <property type="entry name" value="Ribosomal_N-acetyltransferase"/>
</dbReference>
<feature type="domain" description="N-acetyltransferase" evidence="1">
    <location>
        <begin position="43"/>
        <end position="190"/>
    </location>
</feature>
<dbReference type="EMBL" id="CADCSZ010000138">
    <property type="protein sequence ID" value="CAA9249863.1"/>
    <property type="molecule type" value="Genomic_DNA"/>
</dbReference>
<dbReference type="PANTHER" id="PTHR43441">
    <property type="entry name" value="RIBOSOMAL-PROTEIN-SERINE ACETYLTRANSFERASE"/>
    <property type="match status" value="1"/>
</dbReference>
<dbReference type="GO" id="GO:1990189">
    <property type="term" value="F:protein N-terminal-serine acetyltransferase activity"/>
    <property type="evidence" value="ECO:0007669"/>
    <property type="project" value="TreeGrafter"/>
</dbReference>
<dbReference type="AlphaFoldDB" id="A0A6J4IEH0"/>
<gene>
    <name evidence="2" type="ORF">AVDCRST_MAG76-2219</name>
</gene>
<dbReference type="Gene3D" id="3.40.630.30">
    <property type="match status" value="1"/>
</dbReference>
<dbReference type="PROSITE" id="PS51186">
    <property type="entry name" value="GNAT"/>
    <property type="match status" value="1"/>
</dbReference>
<dbReference type="InterPro" id="IPR000182">
    <property type="entry name" value="GNAT_dom"/>
</dbReference>